<dbReference type="NCBIfam" id="TIGR01307">
    <property type="entry name" value="pgm_bpd_ind"/>
    <property type="match status" value="1"/>
</dbReference>
<evidence type="ECO:0000256" key="7">
    <source>
        <dbReference type="ARBA" id="ARBA00023211"/>
    </source>
</evidence>
<comment type="subunit">
    <text evidence="9">Monomer.</text>
</comment>
<name>A0A2M6WY52_9BACT</name>
<feature type="binding site" evidence="9 13">
    <location>
        <position position="407"/>
    </location>
    <ligand>
        <name>Mn(2+)</name>
        <dbReference type="ChEBI" id="CHEBI:29035"/>
        <label>1</label>
    </ligand>
</feature>
<dbReference type="InterPro" id="IPR006124">
    <property type="entry name" value="Metalloenzyme"/>
</dbReference>
<dbReference type="EMBL" id="PEZP01000048">
    <property type="protein sequence ID" value="PIT97734.1"/>
    <property type="molecule type" value="Genomic_DNA"/>
</dbReference>
<dbReference type="Gene3D" id="3.40.720.10">
    <property type="entry name" value="Alkaline Phosphatase, subunit A"/>
    <property type="match status" value="1"/>
</dbReference>
<dbReference type="HAMAP" id="MF_01038">
    <property type="entry name" value="GpmI"/>
    <property type="match status" value="1"/>
</dbReference>
<protein>
    <recommendedName>
        <fullName evidence="9 10">2,3-bisphosphoglycerate-independent phosphoglycerate mutase</fullName>
        <shortName evidence="9">BPG-independent PGAM</shortName>
        <shortName evidence="9">Phosphoglyceromutase</shortName>
        <shortName evidence="9">iPGM</shortName>
        <ecNumber evidence="9 10">5.4.2.12</ecNumber>
    </recommendedName>
</protein>
<dbReference type="CDD" id="cd16010">
    <property type="entry name" value="iPGM"/>
    <property type="match status" value="1"/>
</dbReference>
<dbReference type="GO" id="GO:0030145">
    <property type="term" value="F:manganese ion binding"/>
    <property type="evidence" value="ECO:0007669"/>
    <property type="project" value="UniProtKB-UniRule"/>
</dbReference>
<dbReference type="PANTHER" id="PTHR31637">
    <property type="entry name" value="2,3-BISPHOSPHOGLYCERATE-INDEPENDENT PHOSPHOGLYCERATE MUTASE"/>
    <property type="match status" value="1"/>
</dbReference>
<evidence type="ECO:0000256" key="3">
    <source>
        <dbReference type="ARBA" id="ARBA00004798"/>
    </source>
</evidence>
<dbReference type="InterPro" id="IPR036646">
    <property type="entry name" value="PGAM_B_sf"/>
</dbReference>
<evidence type="ECO:0000256" key="6">
    <source>
        <dbReference type="ARBA" id="ARBA00023152"/>
    </source>
</evidence>
<dbReference type="GO" id="GO:0005829">
    <property type="term" value="C:cytosol"/>
    <property type="evidence" value="ECO:0007669"/>
    <property type="project" value="TreeGrafter"/>
</dbReference>
<dbReference type="GO" id="GO:0006007">
    <property type="term" value="P:glucose catabolic process"/>
    <property type="evidence" value="ECO:0007669"/>
    <property type="project" value="InterPro"/>
</dbReference>
<comment type="pathway">
    <text evidence="3 9">Carbohydrate degradation; glycolysis; pyruvate from D-glyceraldehyde 3-phosphate: step 3/5.</text>
</comment>
<evidence type="ECO:0000256" key="5">
    <source>
        <dbReference type="ARBA" id="ARBA00022723"/>
    </source>
</evidence>
<dbReference type="SUPFAM" id="SSF64158">
    <property type="entry name" value="2,3-Bisphosphoglycerate-independent phosphoglycerate mutase, substrate-binding domain"/>
    <property type="match status" value="1"/>
</dbReference>
<evidence type="ECO:0000256" key="8">
    <source>
        <dbReference type="ARBA" id="ARBA00023235"/>
    </source>
</evidence>
<comment type="catalytic activity">
    <reaction evidence="1 9">
        <text>(2R)-2-phosphoglycerate = (2R)-3-phosphoglycerate</text>
        <dbReference type="Rhea" id="RHEA:15901"/>
        <dbReference type="ChEBI" id="CHEBI:58272"/>
        <dbReference type="ChEBI" id="CHEBI:58289"/>
        <dbReference type="EC" id="5.4.2.12"/>
    </reaction>
</comment>
<keyword evidence="6 9" id="KW-0324">Glycolysis</keyword>
<dbReference type="AlphaFoldDB" id="A0A2M6WY52"/>
<dbReference type="Gene3D" id="3.40.1450.10">
    <property type="entry name" value="BPG-independent phosphoglycerate mutase, domain B"/>
    <property type="match status" value="1"/>
</dbReference>
<dbReference type="FunFam" id="3.40.1450.10:FF:000002">
    <property type="entry name" value="2,3-bisphosphoglycerate-independent phosphoglycerate mutase"/>
    <property type="match status" value="1"/>
</dbReference>
<feature type="binding site" evidence="9 12">
    <location>
        <position position="191"/>
    </location>
    <ligand>
        <name>substrate</name>
    </ligand>
</feature>
<feature type="binding site" evidence="9 12">
    <location>
        <begin position="267"/>
        <end position="270"/>
    </location>
    <ligand>
        <name>substrate</name>
    </ligand>
</feature>
<feature type="binding site" evidence="9 13">
    <location>
        <position position="449"/>
    </location>
    <ligand>
        <name>Mn(2+)</name>
        <dbReference type="ChEBI" id="CHEBI:29035"/>
        <label>2</label>
    </ligand>
</feature>
<comment type="similarity">
    <text evidence="4 9">Belongs to the BPG-independent phosphoglycerate mutase family.</text>
</comment>
<keyword evidence="5 9" id="KW-0479">Metal-binding</keyword>
<feature type="binding site" evidence="9 12">
    <location>
        <begin position="159"/>
        <end position="160"/>
    </location>
    <ligand>
        <name>substrate</name>
    </ligand>
</feature>
<dbReference type="PIRSF" id="PIRSF001492">
    <property type="entry name" value="IPGAM"/>
    <property type="match status" value="1"/>
</dbReference>
<evidence type="ECO:0000256" key="4">
    <source>
        <dbReference type="ARBA" id="ARBA00008819"/>
    </source>
</evidence>
<evidence type="ECO:0000256" key="2">
    <source>
        <dbReference type="ARBA" id="ARBA00002315"/>
    </source>
</evidence>
<organism evidence="16 17">
    <name type="scientific">Candidatus Andersenbacteria bacterium CG10_big_fil_rev_8_21_14_0_10_54_11</name>
    <dbReference type="NCBI Taxonomy" id="1974485"/>
    <lineage>
        <taxon>Bacteria</taxon>
        <taxon>Candidatus Anderseniibacteriota</taxon>
    </lineage>
</organism>
<feature type="domain" description="BPG-independent PGAM N-terminal" evidence="15">
    <location>
        <begin position="86"/>
        <end position="303"/>
    </location>
</feature>
<evidence type="ECO:0000259" key="14">
    <source>
        <dbReference type="Pfam" id="PF01676"/>
    </source>
</evidence>
<accession>A0A2M6WY52</accession>
<proteinExistence type="inferred from homology"/>
<evidence type="ECO:0000256" key="11">
    <source>
        <dbReference type="PIRSR" id="PIRSR001492-1"/>
    </source>
</evidence>
<feature type="binding site" evidence="9 12">
    <location>
        <position position="197"/>
    </location>
    <ligand>
        <name>substrate</name>
    </ligand>
</feature>
<evidence type="ECO:0000256" key="9">
    <source>
        <dbReference type="HAMAP-Rule" id="MF_01038"/>
    </source>
</evidence>
<feature type="binding site" evidence="9 13">
    <location>
        <position position="16"/>
    </location>
    <ligand>
        <name>Mn(2+)</name>
        <dbReference type="ChEBI" id="CHEBI:29035"/>
        <label>2</label>
    </ligand>
</feature>
<feature type="binding site" evidence="9 13">
    <location>
        <position position="466"/>
    </location>
    <ligand>
        <name>Mn(2+)</name>
        <dbReference type="ChEBI" id="CHEBI:29035"/>
        <label>1</label>
    </ligand>
</feature>
<evidence type="ECO:0000259" key="15">
    <source>
        <dbReference type="Pfam" id="PF06415"/>
    </source>
</evidence>
<evidence type="ECO:0000256" key="12">
    <source>
        <dbReference type="PIRSR" id="PIRSR001492-2"/>
    </source>
</evidence>
<feature type="active site" description="Phosphoserine intermediate" evidence="9 11">
    <location>
        <position position="66"/>
    </location>
</feature>
<dbReference type="InterPro" id="IPR005995">
    <property type="entry name" value="Pgm_bpd_ind"/>
</dbReference>
<dbReference type="Proteomes" id="UP000230731">
    <property type="component" value="Unassembled WGS sequence"/>
</dbReference>
<dbReference type="GO" id="GO:0006096">
    <property type="term" value="P:glycolytic process"/>
    <property type="evidence" value="ECO:0007669"/>
    <property type="project" value="UniProtKB-UniRule"/>
</dbReference>
<dbReference type="Pfam" id="PF06415">
    <property type="entry name" value="iPGM_N"/>
    <property type="match status" value="1"/>
</dbReference>
<comment type="function">
    <text evidence="2 9">Catalyzes the interconversion of 2-phosphoglycerate and 3-phosphoglycerate.</text>
</comment>
<evidence type="ECO:0000256" key="1">
    <source>
        <dbReference type="ARBA" id="ARBA00000370"/>
    </source>
</evidence>
<feature type="binding site" evidence="9 13">
    <location>
        <position position="448"/>
    </location>
    <ligand>
        <name>Mn(2+)</name>
        <dbReference type="ChEBI" id="CHEBI:29035"/>
        <label>2</label>
    </ligand>
</feature>
<feature type="binding site" evidence="9 12">
    <location>
        <position position="340"/>
    </location>
    <ligand>
        <name>substrate</name>
    </ligand>
</feature>
<evidence type="ECO:0000313" key="16">
    <source>
        <dbReference type="EMBL" id="PIT97734.1"/>
    </source>
</evidence>
<gene>
    <name evidence="9" type="primary">gpmI</name>
    <name evidence="16" type="ORF">COT71_04365</name>
</gene>
<dbReference type="EC" id="5.4.2.12" evidence="9 10"/>
<keyword evidence="8 9" id="KW-0413">Isomerase</keyword>
<evidence type="ECO:0000256" key="13">
    <source>
        <dbReference type="PIRSR" id="PIRSR001492-3"/>
    </source>
</evidence>
<feature type="binding site" evidence="9 13">
    <location>
        <position position="411"/>
    </location>
    <ligand>
        <name>Mn(2+)</name>
        <dbReference type="ChEBI" id="CHEBI:29035"/>
        <label>1</label>
    </ligand>
</feature>
<dbReference type="PANTHER" id="PTHR31637:SF0">
    <property type="entry name" value="2,3-BISPHOSPHOGLYCERATE-INDEPENDENT PHOSPHOGLYCERATE MUTASE"/>
    <property type="match status" value="1"/>
</dbReference>
<evidence type="ECO:0000256" key="10">
    <source>
        <dbReference type="NCBIfam" id="TIGR01307"/>
    </source>
</evidence>
<dbReference type="InterPro" id="IPR017850">
    <property type="entry name" value="Alkaline_phosphatase_core_sf"/>
</dbReference>
<feature type="binding site" evidence="9 13">
    <location>
        <position position="66"/>
    </location>
    <ligand>
        <name>Mn(2+)</name>
        <dbReference type="ChEBI" id="CHEBI:29035"/>
        <label>2</label>
    </ligand>
</feature>
<comment type="caution">
    <text evidence="16">The sequence shown here is derived from an EMBL/GenBank/DDBJ whole genome shotgun (WGS) entry which is preliminary data.</text>
</comment>
<dbReference type="SUPFAM" id="SSF53649">
    <property type="entry name" value="Alkaline phosphatase-like"/>
    <property type="match status" value="1"/>
</dbReference>
<keyword evidence="7 9" id="KW-0464">Manganese</keyword>
<sequence length="531" mass="56731">MNTLPRPHPLVVVILDGWGVRLDPDGNAIAAAQTPTMDRLLRHFPAAVLGAAGLDVGLPAGVAGNSEVGHRNIGAGRVEYQLMTAITQAITDGSFFHNHVLTRAITSAQAYRGAIHLMGLISHGNVHSSLQHLFALLQLLAQYPPVRDRIYIHLFTDGRDSPPRSALQYVDEVQDAIGRYGAGTIASVCGRAYAMDRNENWDRTAAAYAVLTGGERGPGAPSAQHAIERAYAAGLTDEMIPPTVITRGGAPVAIIGEGDAVIFFNFRADRARQLTAAFTNPESVPFTAAALPRLYFVTFADYDPRLAARAAFASEQIAAPLARIIADAGLTQLHIAETEKYAHVTYFLNVGHEQPFPGERHQLIRSAAPESFAANPSMAAEEITREALTAMQREFYDVYFINFANPDMVGHTGDFTATMAAVAAVDQCLGQLFDAVVPTGGALLVTADHGKAEQILVAGSAKQTAHTTSPVPFYYARRELEQPTGKSDTQAAVILTAPVGVLADAAPTILDILRIQKPTEMTGVSLLGSLR</sequence>
<feature type="domain" description="Metalloenzyme" evidence="14">
    <location>
        <begin position="9"/>
        <end position="516"/>
    </location>
</feature>
<reference evidence="17" key="1">
    <citation type="submission" date="2017-09" db="EMBL/GenBank/DDBJ databases">
        <title>Depth-based differentiation of microbial function through sediment-hosted aquifers and enrichment of novel symbionts in the deep terrestrial subsurface.</title>
        <authorList>
            <person name="Probst A.J."/>
            <person name="Ladd B."/>
            <person name="Jarett J.K."/>
            <person name="Geller-Mcgrath D.E."/>
            <person name="Sieber C.M.K."/>
            <person name="Emerson J.B."/>
            <person name="Anantharaman K."/>
            <person name="Thomas B.C."/>
            <person name="Malmstrom R."/>
            <person name="Stieglmeier M."/>
            <person name="Klingl A."/>
            <person name="Woyke T."/>
            <person name="Ryan C.M."/>
            <person name="Banfield J.F."/>
        </authorList>
    </citation>
    <scope>NUCLEOTIDE SEQUENCE [LARGE SCALE GENOMIC DNA]</scope>
</reference>
<dbReference type="GO" id="GO:0004619">
    <property type="term" value="F:phosphoglycerate mutase activity"/>
    <property type="evidence" value="ECO:0007669"/>
    <property type="project" value="UniProtKB-UniRule"/>
</dbReference>
<comment type="cofactor">
    <cofactor evidence="9">
        <name>Mn(2+)</name>
        <dbReference type="ChEBI" id="CHEBI:29035"/>
    </cofactor>
    <text evidence="9">Binds 2 manganese ions per subunit.</text>
</comment>
<feature type="binding site" evidence="9 12">
    <location>
        <position position="127"/>
    </location>
    <ligand>
        <name>substrate</name>
    </ligand>
</feature>
<dbReference type="InterPro" id="IPR011258">
    <property type="entry name" value="BPG-indep_PGM_N"/>
</dbReference>
<evidence type="ECO:0000313" key="17">
    <source>
        <dbReference type="Proteomes" id="UP000230731"/>
    </source>
</evidence>
<dbReference type="UniPathway" id="UPA00109">
    <property type="reaction ID" value="UER00186"/>
</dbReference>
<dbReference type="Pfam" id="PF01676">
    <property type="entry name" value="Metalloenzyme"/>
    <property type="match status" value="1"/>
</dbReference>